<evidence type="ECO:0000256" key="3">
    <source>
        <dbReference type="ARBA" id="ARBA00023002"/>
    </source>
</evidence>
<name>A0A8H7U9M8_9FUNG</name>
<feature type="domain" description="NADH:flavin oxidoreductase/NADH oxidase N-terminal" evidence="4">
    <location>
        <begin position="5"/>
        <end position="339"/>
    </location>
</feature>
<keyword evidence="6" id="KW-1185">Reference proteome</keyword>
<sequence length="410" mass="44986">MDIAFSPLTLPNGTTLPNRIAKAAMEENMADADQTPSQQLLKLYQGWSQGGAGLLLSGNVMVDCHAMTGPGGVALEDDKHLAKFEEWAKVGQTAGNHFWLQINHPGRQIRTELGQPALAPSAVPLDLGNLSKLFAPPQEMTETQIEDVVSRFVTTSKLAERAGFSGVQIHAAHGYLLCQFLSPLSNLRQDQWGGNLENRSRILFEVVKRVRAAVSPKFCVAVKLNSADFQKGGFDEKDASWVVSRLSNMQIDLIELSGGSYESPVMQGEPAKGSTLAREAYFLEFATDIAKVTNVPIMLTGGIRRREVLEQVMKSGVAVAGIATALALQPDLPNALKRGEDPNPQLAAVTWWNKTLAALARMMVIKYQLNRQSEGLKPKLSVWPSWALLLGLWSGNKRAKLYRKQMELRE</sequence>
<dbReference type="GO" id="GO:0016491">
    <property type="term" value="F:oxidoreductase activity"/>
    <property type="evidence" value="ECO:0007669"/>
    <property type="project" value="UniProtKB-KW"/>
</dbReference>
<dbReference type="Pfam" id="PF00724">
    <property type="entry name" value="Oxidored_FMN"/>
    <property type="match status" value="1"/>
</dbReference>
<evidence type="ECO:0000313" key="6">
    <source>
        <dbReference type="Proteomes" id="UP000612746"/>
    </source>
</evidence>
<reference evidence="5" key="1">
    <citation type="submission" date="2020-12" db="EMBL/GenBank/DDBJ databases">
        <title>Metabolic potential, ecology and presence of endohyphal bacteria is reflected in genomic diversity of Mucoromycotina.</title>
        <authorList>
            <person name="Muszewska A."/>
            <person name="Okrasinska A."/>
            <person name="Steczkiewicz K."/>
            <person name="Drgas O."/>
            <person name="Orlowska M."/>
            <person name="Perlinska-Lenart U."/>
            <person name="Aleksandrzak-Piekarczyk T."/>
            <person name="Szatraj K."/>
            <person name="Zielenkiewicz U."/>
            <person name="Pilsyk S."/>
            <person name="Malc E."/>
            <person name="Mieczkowski P."/>
            <person name="Kruszewska J.S."/>
            <person name="Biernat P."/>
            <person name="Pawlowska J."/>
        </authorList>
    </citation>
    <scope>NUCLEOTIDE SEQUENCE</scope>
    <source>
        <strain evidence="5">WA0000051536</strain>
    </source>
</reference>
<comment type="caution">
    <text evidence="5">The sequence shown here is derived from an EMBL/GenBank/DDBJ whole genome shotgun (WGS) entry which is preliminary data.</text>
</comment>
<dbReference type="InterPro" id="IPR001155">
    <property type="entry name" value="OxRdtase_FMN_N"/>
</dbReference>
<dbReference type="PANTHER" id="PTHR43656:SF2">
    <property type="entry name" value="BINDING OXIDOREDUCTASE, PUTATIVE (AFU_ORTHOLOGUE AFUA_2G08260)-RELATED"/>
    <property type="match status" value="1"/>
</dbReference>
<dbReference type="GO" id="GO:0010181">
    <property type="term" value="F:FMN binding"/>
    <property type="evidence" value="ECO:0007669"/>
    <property type="project" value="InterPro"/>
</dbReference>
<evidence type="ECO:0000313" key="5">
    <source>
        <dbReference type="EMBL" id="KAG2171893.1"/>
    </source>
</evidence>
<dbReference type="Gene3D" id="3.20.20.70">
    <property type="entry name" value="Aldolase class I"/>
    <property type="match status" value="1"/>
</dbReference>
<proteinExistence type="inferred from homology"/>
<dbReference type="Proteomes" id="UP000612746">
    <property type="component" value="Unassembled WGS sequence"/>
</dbReference>
<organism evidence="5 6">
    <name type="scientific">Umbelopsis vinacea</name>
    <dbReference type="NCBI Taxonomy" id="44442"/>
    <lineage>
        <taxon>Eukaryota</taxon>
        <taxon>Fungi</taxon>
        <taxon>Fungi incertae sedis</taxon>
        <taxon>Mucoromycota</taxon>
        <taxon>Mucoromycotina</taxon>
        <taxon>Umbelopsidomycetes</taxon>
        <taxon>Umbelopsidales</taxon>
        <taxon>Umbelopsidaceae</taxon>
        <taxon>Umbelopsis</taxon>
    </lineage>
</organism>
<dbReference type="PANTHER" id="PTHR43656">
    <property type="entry name" value="BINDING OXIDOREDUCTASE, PUTATIVE (AFU_ORTHOLOGUE AFUA_2G08260)-RELATED"/>
    <property type="match status" value="1"/>
</dbReference>
<evidence type="ECO:0000259" key="4">
    <source>
        <dbReference type="Pfam" id="PF00724"/>
    </source>
</evidence>
<protein>
    <recommendedName>
        <fullName evidence="4">NADH:flavin oxidoreductase/NADH oxidase N-terminal domain-containing protein</fullName>
    </recommendedName>
</protein>
<dbReference type="EMBL" id="JAEPRA010000028">
    <property type="protein sequence ID" value="KAG2171893.1"/>
    <property type="molecule type" value="Genomic_DNA"/>
</dbReference>
<evidence type="ECO:0000256" key="2">
    <source>
        <dbReference type="ARBA" id="ARBA00022630"/>
    </source>
</evidence>
<gene>
    <name evidence="5" type="ORF">INT44_006683</name>
</gene>
<comment type="similarity">
    <text evidence="1">Belongs to the NADH:flavin oxidoreductase/NADH oxidase family.</text>
</comment>
<dbReference type="SUPFAM" id="SSF51395">
    <property type="entry name" value="FMN-linked oxidoreductases"/>
    <property type="match status" value="1"/>
</dbReference>
<dbReference type="OrthoDB" id="276546at2759"/>
<dbReference type="CDD" id="cd04733">
    <property type="entry name" value="OYE_like_2_FMN"/>
    <property type="match status" value="1"/>
</dbReference>
<accession>A0A8H7U9M8</accession>
<dbReference type="InterPro" id="IPR013785">
    <property type="entry name" value="Aldolase_TIM"/>
</dbReference>
<evidence type="ECO:0000256" key="1">
    <source>
        <dbReference type="ARBA" id="ARBA00005979"/>
    </source>
</evidence>
<dbReference type="AlphaFoldDB" id="A0A8H7U9M8"/>
<keyword evidence="3" id="KW-0560">Oxidoreductase</keyword>
<keyword evidence="2" id="KW-0285">Flavoprotein</keyword>
<dbReference type="InterPro" id="IPR051799">
    <property type="entry name" value="NADH_flavin_oxidoreductase"/>
</dbReference>